<accession>A0A9W9UCJ0</accession>
<dbReference type="PANTHER" id="PTHR45898">
    <property type="entry name" value="TOM1-LIKE PROTEIN"/>
    <property type="match status" value="1"/>
</dbReference>
<organism evidence="5 6">
    <name type="scientific">Penicillium atrosanguineum</name>
    <dbReference type="NCBI Taxonomy" id="1132637"/>
    <lineage>
        <taxon>Eukaryota</taxon>
        <taxon>Fungi</taxon>
        <taxon>Dikarya</taxon>
        <taxon>Ascomycota</taxon>
        <taxon>Pezizomycotina</taxon>
        <taxon>Eurotiomycetes</taxon>
        <taxon>Eurotiomycetidae</taxon>
        <taxon>Eurotiales</taxon>
        <taxon>Aspergillaceae</taxon>
        <taxon>Penicillium</taxon>
    </lineage>
</organism>
<protein>
    <recommendedName>
        <fullName evidence="4">GAT domain-containing protein</fullName>
    </recommendedName>
</protein>
<comment type="caution">
    <text evidence="5">The sequence shown here is derived from an EMBL/GenBank/DDBJ whole genome shotgun (WGS) entry which is preliminary data.</text>
</comment>
<dbReference type="InterPro" id="IPR004152">
    <property type="entry name" value="GAT_dom"/>
</dbReference>
<feature type="region of interest" description="Disordered" evidence="3">
    <location>
        <begin position="166"/>
        <end position="203"/>
    </location>
</feature>
<dbReference type="Gene3D" id="1.20.58.160">
    <property type="match status" value="1"/>
</dbReference>
<dbReference type="GO" id="GO:0016020">
    <property type="term" value="C:membrane"/>
    <property type="evidence" value="ECO:0007669"/>
    <property type="project" value="UniProtKB-SubCell"/>
</dbReference>
<dbReference type="SUPFAM" id="SSF48464">
    <property type="entry name" value="ENTH/VHS domain"/>
    <property type="match status" value="1"/>
</dbReference>
<dbReference type="Proteomes" id="UP001147746">
    <property type="component" value="Unassembled WGS sequence"/>
</dbReference>
<sequence length="416" mass="46133">MKRFFKRPGTNSGESTPDHAEDSPEGILLREIATFCEAPISGPSGNEFVHLPKIVESAESSPAAAKEAAARIRRYLSTPNSTPNSTQYNAIMLMRILVDNPGHSFTRNFDAKFVATLKDLLRYGRDWHVQHYLRQYLNTLEGTKADDQDLQLLLQMWAKEKTKSNRNFIDPFPQASNNQAPAGYPPQNNRPLHPPPGNQLPDAGELAARVEEARNSAKLLTQFVQTTPQAELEENDLIKEFVDRCRTSSRLLQSFIHATNPSPDEDTLLTLIEANDEISVAMSQQQRAMLKARKARGALSPTSSNVNSPSPTTSENVASPSPRPASLDPGYRLSRSPEQQSAPLVELSSMSDTVMSGGRPNAPRTNTTEYDSADFEVQNPFADDFAASEGNERRQHPLMSNPPETRVSFPPTEHER</sequence>
<dbReference type="EMBL" id="JAPZBO010000001">
    <property type="protein sequence ID" value="KAJ5331562.1"/>
    <property type="molecule type" value="Genomic_DNA"/>
</dbReference>
<proteinExistence type="predicted"/>
<evidence type="ECO:0000259" key="4">
    <source>
        <dbReference type="PROSITE" id="PS50909"/>
    </source>
</evidence>
<dbReference type="GO" id="GO:0035091">
    <property type="term" value="F:phosphatidylinositol binding"/>
    <property type="evidence" value="ECO:0007669"/>
    <property type="project" value="InterPro"/>
</dbReference>
<dbReference type="AlphaFoldDB" id="A0A9W9UCJ0"/>
<evidence type="ECO:0000256" key="2">
    <source>
        <dbReference type="ARBA" id="ARBA00023136"/>
    </source>
</evidence>
<dbReference type="InterPro" id="IPR008942">
    <property type="entry name" value="ENTH_VHS"/>
</dbReference>
<keyword evidence="6" id="KW-1185">Reference proteome</keyword>
<dbReference type="Gene3D" id="1.25.40.90">
    <property type="match status" value="1"/>
</dbReference>
<dbReference type="GO" id="GO:0043130">
    <property type="term" value="F:ubiquitin binding"/>
    <property type="evidence" value="ECO:0007669"/>
    <property type="project" value="InterPro"/>
</dbReference>
<dbReference type="GO" id="GO:0043328">
    <property type="term" value="P:protein transport to vacuole involved in ubiquitin-dependent protein catabolic process via the multivesicular body sorting pathway"/>
    <property type="evidence" value="ECO:0007669"/>
    <property type="project" value="InterPro"/>
</dbReference>
<evidence type="ECO:0000256" key="1">
    <source>
        <dbReference type="ARBA" id="ARBA00004170"/>
    </source>
</evidence>
<comment type="subcellular location">
    <subcellularLocation>
        <location evidence="1">Membrane</location>
        <topology evidence="1">Peripheral membrane protein</topology>
    </subcellularLocation>
</comment>
<keyword evidence="2" id="KW-0472">Membrane</keyword>
<reference evidence="5" key="1">
    <citation type="submission" date="2022-12" db="EMBL/GenBank/DDBJ databases">
        <authorList>
            <person name="Petersen C."/>
        </authorList>
    </citation>
    <scope>NUCLEOTIDE SEQUENCE</scope>
    <source>
        <strain evidence="5">IBT 21472</strain>
    </source>
</reference>
<dbReference type="PANTHER" id="PTHR45898:SF4">
    <property type="entry name" value="TARGET OF MYB PROTEIN 1"/>
    <property type="match status" value="1"/>
</dbReference>
<dbReference type="GO" id="GO:0005737">
    <property type="term" value="C:cytoplasm"/>
    <property type="evidence" value="ECO:0007669"/>
    <property type="project" value="UniProtKB-ARBA"/>
</dbReference>
<dbReference type="PROSITE" id="PS50909">
    <property type="entry name" value="GAT"/>
    <property type="match status" value="1"/>
</dbReference>
<dbReference type="OrthoDB" id="5393057at2759"/>
<dbReference type="InterPro" id="IPR044836">
    <property type="entry name" value="TOL_plant"/>
</dbReference>
<name>A0A9W9UCJ0_9EURO</name>
<reference evidence="5" key="2">
    <citation type="journal article" date="2023" name="IMA Fungus">
        <title>Comparative genomic study of the Penicillium genus elucidates a diverse pangenome and 15 lateral gene transfer events.</title>
        <authorList>
            <person name="Petersen C."/>
            <person name="Sorensen T."/>
            <person name="Nielsen M.R."/>
            <person name="Sondergaard T.E."/>
            <person name="Sorensen J.L."/>
            <person name="Fitzpatrick D.A."/>
            <person name="Frisvad J.C."/>
            <person name="Nielsen K.L."/>
        </authorList>
    </citation>
    <scope>NUCLEOTIDE SEQUENCE</scope>
    <source>
        <strain evidence="5">IBT 21472</strain>
    </source>
</reference>
<feature type="compositionally biased region" description="Low complexity" evidence="3">
    <location>
        <begin position="300"/>
        <end position="316"/>
    </location>
</feature>
<dbReference type="CDD" id="cd21383">
    <property type="entry name" value="GAT_GGA_Tom1-like"/>
    <property type="match status" value="1"/>
</dbReference>
<dbReference type="Pfam" id="PF03127">
    <property type="entry name" value="GAT"/>
    <property type="match status" value="1"/>
</dbReference>
<feature type="compositionally biased region" description="Polar residues" evidence="3">
    <location>
        <begin position="336"/>
        <end position="354"/>
    </location>
</feature>
<gene>
    <name evidence="5" type="ORF">N7476_001345</name>
</gene>
<evidence type="ECO:0000256" key="3">
    <source>
        <dbReference type="SAM" id="MobiDB-lite"/>
    </source>
</evidence>
<feature type="domain" description="GAT" evidence="4">
    <location>
        <begin position="201"/>
        <end position="290"/>
    </location>
</feature>
<dbReference type="InterPro" id="IPR038425">
    <property type="entry name" value="GAT_sf"/>
</dbReference>
<feature type="region of interest" description="Disordered" evidence="3">
    <location>
        <begin position="289"/>
        <end position="416"/>
    </location>
</feature>
<evidence type="ECO:0000313" key="6">
    <source>
        <dbReference type="Proteomes" id="UP001147746"/>
    </source>
</evidence>
<evidence type="ECO:0000313" key="5">
    <source>
        <dbReference type="EMBL" id="KAJ5331562.1"/>
    </source>
</evidence>
<feature type="region of interest" description="Disordered" evidence="3">
    <location>
        <begin position="1"/>
        <end position="23"/>
    </location>
</feature>
<dbReference type="SUPFAM" id="SSF89009">
    <property type="entry name" value="GAT-like domain"/>
    <property type="match status" value="1"/>
</dbReference>